<dbReference type="Proteomes" id="UP000663760">
    <property type="component" value="Chromosome 4"/>
</dbReference>
<protein>
    <submittedName>
        <fullName evidence="1">Uncharacterized protein</fullName>
    </submittedName>
</protein>
<dbReference type="EMBL" id="LR746267">
    <property type="protein sequence ID" value="CAA7394320.1"/>
    <property type="molecule type" value="Genomic_DNA"/>
</dbReference>
<organism evidence="1 2">
    <name type="scientific">Spirodela intermedia</name>
    <name type="common">Intermediate duckweed</name>
    <dbReference type="NCBI Taxonomy" id="51605"/>
    <lineage>
        <taxon>Eukaryota</taxon>
        <taxon>Viridiplantae</taxon>
        <taxon>Streptophyta</taxon>
        <taxon>Embryophyta</taxon>
        <taxon>Tracheophyta</taxon>
        <taxon>Spermatophyta</taxon>
        <taxon>Magnoliopsida</taxon>
        <taxon>Liliopsida</taxon>
        <taxon>Araceae</taxon>
        <taxon>Lemnoideae</taxon>
        <taxon>Spirodela</taxon>
    </lineage>
</organism>
<sequence length="43" mass="4629">MLRTTVPAAVCALGFIPLVGMSSKRSSASASLPFLQRPWRRAP</sequence>
<evidence type="ECO:0000313" key="1">
    <source>
        <dbReference type="EMBL" id="CAA7394320.1"/>
    </source>
</evidence>
<proteinExistence type="predicted"/>
<evidence type="ECO:0000313" key="2">
    <source>
        <dbReference type="Proteomes" id="UP000663760"/>
    </source>
</evidence>
<reference evidence="1" key="1">
    <citation type="submission" date="2020-02" db="EMBL/GenBank/DDBJ databases">
        <authorList>
            <person name="Scholz U."/>
            <person name="Mascher M."/>
            <person name="Fiebig A."/>
        </authorList>
    </citation>
    <scope>NUCLEOTIDE SEQUENCE</scope>
</reference>
<name>A0A7I8K9D6_SPIIN</name>
<accession>A0A7I8K9D6</accession>
<keyword evidence="2" id="KW-1185">Reference proteome</keyword>
<gene>
    <name evidence="1" type="ORF">SI8410_04004981</name>
</gene>
<dbReference type="AlphaFoldDB" id="A0A7I8K9D6"/>